<evidence type="ECO:0000313" key="1">
    <source>
        <dbReference type="EMBL" id="TXE14465.1"/>
    </source>
</evidence>
<dbReference type="CDD" id="cd20745">
    <property type="entry name" value="FIX_RhsA_AHH_HNH-like"/>
    <property type="match status" value="1"/>
</dbReference>
<reference evidence="1 2" key="1">
    <citation type="submission" date="2019-08" db="EMBL/GenBank/DDBJ databases">
        <title>Genomes sequence of Algoriphagus aquimarinus ACAM450.</title>
        <authorList>
            <person name="Bowman J.P."/>
        </authorList>
    </citation>
    <scope>NUCLEOTIDE SEQUENCE [LARGE SCALE GENOMIC DNA]</scope>
    <source>
        <strain evidence="1 2">ACAM 450</strain>
    </source>
</reference>
<gene>
    <name evidence="1" type="ORF">ESV85_02545</name>
</gene>
<comment type="caution">
    <text evidence="1">The sequence shown here is derived from an EMBL/GenBank/DDBJ whole genome shotgun (WGS) entry which is preliminary data.</text>
</comment>
<dbReference type="InterPro" id="IPR032871">
    <property type="entry name" value="AHH_dom_containing"/>
</dbReference>
<dbReference type="AlphaFoldDB" id="A0A5C7B7C7"/>
<evidence type="ECO:0000313" key="2">
    <source>
        <dbReference type="Proteomes" id="UP000321935"/>
    </source>
</evidence>
<dbReference type="Proteomes" id="UP000321935">
    <property type="component" value="Unassembled WGS sequence"/>
</dbReference>
<organism evidence="1 2">
    <name type="scientific">Algoriphagus aquimarinus</name>
    <dbReference type="NCBI Taxonomy" id="237018"/>
    <lineage>
        <taxon>Bacteria</taxon>
        <taxon>Pseudomonadati</taxon>
        <taxon>Bacteroidota</taxon>
        <taxon>Cytophagia</taxon>
        <taxon>Cytophagales</taxon>
        <taxon>Cyclobacteriaceae</taxon>
        <taxon>Algoriphagus</taxon>
    </lineage>
</organism>
<dbReference type="Pfam" id="PF14412">
    <property type="entry name" value="AHH"/>
    <property type="match status" value="1"/>
</dbReference>
<accession>A0A5C7B7C7</accession>
<protein>
    <recommendedName>
        <fullName evidence="3">A nuclease family of the HNH/ENDO VII superfamily with conserved AHH</fullName>
    </recommendedName>
</protein>
<proteinExistence type="predicted"/>
<evidence type="ECO:0008006" key="3">
    <source>
        <dbReference type="Google" id="ProtNLM"/>
    </source>
</evidence>
<sequence>MKNLILFSFLVLLWGCQMNQLEEVMPDSDNVEQIQSPFKVESVNKNDLSSLGKILEKRIGFNVIESIQMREMSDFIFDSDASLRTTDTLNRRTYTIPFLEMGDRYSTFNLVMVADSADNVLDQYVLQYEFDSIQYQTFLETENLLTSGLTIKRFPFSSFFNDSNPGFLERCQGISDANGDPVVCDQFTLNSSSGGGGGGDSDGMGGTWTVPGGAGGGSYTTCTASVSYVRIVNCPAIDHPGNACTTPDSFSWVITFSCTEANQRKAPSYSLMECINCDIDDFGTPAFTPTKISTAIDRDLGGILTDFHLQYLSNNSTFANDFRAAILTDTEINVSAALFTISAGMNGAYNGNFNSSFGIAIEGLMIESDADFSNDIIIRLFQSYFDLKYAMLKQANPSWTPAKLYYETAKEAIHLALDGIGLIEGFGTPADLLNAGLYYLEGDRLNGNLSLLAATPVIGLFSTTVKGALRLKGVIPGTTRRITQVWAKNGNIILFGGTSLRKSMGLTDPTKHAHHILPLEHVNHPVVQKAAKAKNNPFHINEIDNGIAVGAWQNTTHPQYNQRVFAILENYKNEIPNATPEQAMVFLQGKMQELSQLIENNPTVKINDLIFR</sequence>
<dbReference type="EMBL" id="VORW01000001">
    <property type="protein sequence ID" value="TXE14465.1"/>
    <property type="molecule type" value="Genomic_DNA"/>
</dbReference>
<dbReference type="OrthoDB" id="3078827at2"/>
<name>A0A5C7B7C7_9BACT</name>